<dbReference type="InterPro" id="IPR001461">
    <property type="entry name" value="Aspartic_peptidase_A1"/>
</dbReference>
<dbReference type="GO" id="GO:0004190">
    <property type="term" value="F:aspartic-type endopeptidase activity"/>
    <property type="evidence" value="ECO:0007669"/>
    <property type="project" value="InterPro"/>
</dbReference>
<evidence type="ECO:0000313" key="3">
    <source>
        <dbReference type="EMBL" id="CAD6211009.1"/>
    </source>
</evidence>
<evidence type="ECO:0000313" key="4">
    <source>
        <dbReference type="Proteomes" id="UP000604825"/>
    </source>
</evidence>
<feature type="domain" description="Peptidase A1" evidence="2">
    <location>
        <begin position="46"/>
        <end position="201"/>
    </location>
</feature>
<dbReference type="InterPro" id="IPR032861">
    <property type="entry name" value="TAXi_N"/>
</dbReference>
<dbReference type="InterPro" id="IPR033121">
    <property type="entry name" value="PEPTIDASE_A1"/>
</dbReference>
<dbReference type="EMBL" id="CAJGYO010000002">
    <property type="protein sequence ID" value="CAD6211009.1"/>
    <property type="molecule type" value="Genomic_DNA"/>
</dbReference>
<evidence type="ECO:0000259" key="2">
    <source>
        <dbReference type="PROSITE" id="PS51767"/>
    </source>
</evidence>
<dbReference type="Proteomes" id="UP000604825">
    <property type="component" value="Unassembled WGS sequence"/>
</dbReference>
<dbReference type="Pfam" id="PF14543">
    <property type="entry name" value="TAXi_N"/>
    <property type="match status" value="1"/>
</dbReference>
<dbReference type="InterPro" id="IPR021109">
    <property type="entry name" value="Peptidase_aspartic_dom_sf"/>
</dbReference>
<dbReference type="PANTHER" id="PTHR13683:SF750">
    <property type="entry name" value="ASPARTYL PROTEASE AED1"/>
    <property type="match status" value="1"/>
</dbReference>
<dbReference type="GO" id="GO:0006508">
    <property type="term" value="P:proteolysis"/>
    <property type="evidence" value="ECO:0007669"/>
    <property type="project" value="InterPro"/>
</dbReference>
<accession>A0A811MT94</accession>
<comment type="caution">
    <text evidence="3">The sequence shown here is derived from an EMBL/GenBank/DDBJ whole genome shotgun (WGS) entry which is preliminary data.</text>
</comment>
<dbReference type="Gene3D" id="2.40.70.10">
    <property type="entry name" value="Acid Proteases"/>
    <property type="match status" value="2"/>
</dbReference>
<dbReference type="PROSITE" id="PS51767">
    <property type="entry name" value="PEPTIDASE_A1"/>
    <property type="match status" value="1"/>
</dbReference>
<organism evidence="3 4">
    <name type="scientific">Miscanthus lutarioriparius</name>
    <dbReference type="NCBI Taxonomy" id="422564"/>
    <lineage>
        <taxon>Eukaryota</taxon>
        <taxon>Viridiplantae</taxon>
        <taxon>Streptophyta</taxon>
        <taxon>Embryophyta</taxon>
        <taxon>Tracheophyta</taxon>
        <taxon>Spermatophyta</taxon>
        <taxon>Magnoliopsida</taxon>
        <taxon>Liliopsida</taxon>
        <taxon>Poales</taxon>
        <taxon>Poaceae</taxon>
        <taxon>PACMAD clade</taxon>
        <taxon>Panicoideae</taxon>
        <taxon>Andropogonodae</taxon>
        <taxon>Andropogoneae</taxon>
        <taxon>Saccharinae</taxon>
        <taxon>Miscanthus</taxon>
    </lineage>
</organism>
<reference evidence="3" key="1">
    <citation type="submission" date="2020-10" db="EMBL/GenBank/DDBJ databases">
        <authorList>
            <person name="Han B."/>
            <person name="Lu T."/>
            <person name="Zhao Q."/>
            <person name="Huang X."/>
            <person name="Zhao Y."/>
        </authorList>
    </citation>
    <scope>NUCLEOTIDE SEQUENCE</scope>
</reference>
<dbReference type="SUPFAM" id="SSF50630">
    <property type="entry name" value="Acid proteases"/>
    <property type="match status" value="2"/>
</dbReference>
<gene>
    <name evidence="3" type="ORF">NCGR_LOCUS7034</name>
</gene>
<protein>
    <recommendedName>
        <fullName evidence="2">Peptidase A1 domain-containing protein</fullName>
    </recommendedName>
</protein>
<comment type="similarity">
    <text evidence="1">Belongs to the peptidase A1 family.</text>
</comment>
<dbReference type="PANTHER" id="PTHR13683">
    <property type="entry name" value="ASPARTYL PROTEASES"/>
    <property type="match status" value="1"/>
</dbReference>
<dbReference type="AlphaFoldDB" id="A0A811MT94"/>
<proteinExistence type="inferred from homology"/>
<sequence length="201" mass="22130">MHRDRDKATSIHRKIAGASAINAARTSKVVHLPARWATASLGTNNYVVTVGLGTPARHFTVEFDTGSDLSWVQCKPCHDCYEKKDASTFSTVPCGARECRDLGNLRTCSSPGDPCRFEVARDLPSLYFVRLVGVMVAGQAVKVPAARMLVNSGTQRTNLPDSTFAAVWSAFACLMGRYRMPKAKNPLYAFVRKELKRRTCT</sequence>
<keyword evidence="4" id="KW-1185">Reference proteome</keyword>
<evidence type="ECO:0000256" key="1">
    <source>
        <dbReference type="ARBA" id="ARBA00007447"/>
    </source>
</evidence>
<name>A0A811MT94_9POAL</name>
<dbReference type="OrthoDB" id="2747330at2759"/>